<feature type="transmembrane region" description="Helical" evidence="1">
    <location>
        <begin position="465"/>
        <end position="486"/>
    </location>
</feature>
<protein>
    <submittedName>
        <fullName evidence="2">Uncharacterized protein</fullName>
    </submittedName>
</protein>
<evidence type="ECO:0000313" key="2">
    <source>
        <dbReference type="EMBL" id="MCW6036573.1"/>
    </source>
</evidence>
<feature type="transmembrane region" description="Helical" evidence="1">
    <location>
        <begin position="347"/>
        <end position="365"/>
    </location>
</feature>
<name>A0ABT3L4X9_9CYAN</name>
<dbReference type="RefSeq" id="WP_265264347.1">
    <property type="nucleotide sequence ID" value="NZ_JAIHOM010000040.1"/>
</dbReference>
<reference evidence="2 3" key="1">
    <citation type="submission" date="2021-08" db="EMBL/GenBank/DDBJ databases">
        <title>Draft genome sequence of Spirulina subsalsa with high tolerance to salinity and hype-accumulation of phycocyanin.</title>
        <authorList>
            <person name="Pei H."/>
            <person name="Jiang L."/>
        </authorList>
    </citation>
    <scope>NUCLEOTIDE SEQUENCE [LARGE SCALE GENOMIC DNA]</scope>
    <source>
        <strain evidence="2 3">FACHB-351</strain>
    </source>
</reference>
<keyword evidence="3" id="KW-1185">Reference proteome</keyword>
<keyword evidence="1" id="KW-1133">Transmembrane helix</keyword>
<feature type="transmembrane region" description="Helical" evidence="1">
    <location>
        <begin position="397"/>
        <end position="413"/>
    </location>
</feature>
<feature type="transmembrane region" description="Helical" evidence="1">
    <location>
        <begin position="292"/>
        <end position="311"/>
    </location>
</feature>
<evidence type="ECO:0000313" key="3">
    <source>
        <dbReference type="Proteomes" id="UP001526426"/>
    </source>
</evidence>
<feature type="transmembrane region" description="Helical" evidence="1">
    <location>
        <begin position="102"/>
        <end position="124"/>
    </location>
</feature>
<sequence>MTIFSASVWFKFQKWLQTPQGNDFSLIFLTGAIAFLTFLSPDKINVGDGFGWDGSRYAELAQNFYQRFAQGIDNYYISRILPSFLIFHTLQFFRLEHSNSNIIHSFGLLNALLITLSMYFWCLIAQQLQISSQGKWIGFIAFILNCFILKITPYYPVLTDVAAYSISMAMFYAYLSRRTFLLMGLIAIGTFSWSNLYYFGATLLLFPAPETPNYKLPTTAKSALLTAGALTLAAVVYMVILAHSGREIRAEWQIAPLLHSTVYLSIALSASYLFFGLFYLLKSSSFFNLKSWFSPFNYITLAGKVSFLFFLNTLAQSLVTEPGNTLSFGLLLEFVVWTSIIQPATFFVSHVMYFGLIVWFLVFYWSKITQLINQQGLGLSLCVFIGIILSLASESRYLVNIIPLVFPFAIKILDQQQWTIKQMVGFFLASLLFSKVWLTIGELSGDYGEFPMQRYFMNVGPWMYHPMYIAQGVAVALAGVGLYYFYVSKSSHHTP</sequence>
<feature type="transmembrane region" description="Helical" evidence="1">
    <location>
        <begin position="136"/>
        <end position="152"/>
    </location>
</feature>
<organism evidence="2 3">
    <name type="scientific">Spirulina subsalsa FACHB-351</name>
    <dbReference type="NCBI Taxonomy" id="234711"/>
    <lineage>
        <taxon>Bacteria</taxon>
        <taxon>Bacillati</taxon>
        <taxon>Cyanobacteriota</taxon>
        <taxon>Cyanophyceae</taxon>
        <taxon>Spirulinales</taxon>
        <taxon>Spirulinaceae</taxon>
        <taxon>Spirulina</taxon>
    </lineage>
</organism>
<evidence type="ECO:0000256" key="1">
    <source>
        <dbReference type="SAM" id="Phobius"/>
    </source>
</evidence>
<accession>A0ABT3L4X9</accession>
<keyword evidence="1" id="KW-0472">Membrane</keyword>
<gene>
    <name evidence="2" type="ORF">K4A83_09905</name>
</gene>
<feature type="transmembrane region" description="Helical" evidence="1">
    <location>
        <begin position="220"/>
        <end position="240"/>
    </location>
</feature>
<dbReference type="EMBL" id="JAIHOM010000040">
    <property type="protein sequence ID" value="MCW6036573.1"/>
    <property type="molecule type" value="Genomic_DNA"/>
</dbReference>
<feature type="transmembrane region" description="Helical" evidence="1">
    <location>
        <begin position="261"/>
        <end position="280"/>
    </location>
</feature>
<feature type="transmembrane region" description="Helical" evidence="1">
    <location>
        <begin position="180"/>
        <end position="200"/>
    </location>
</feature>
<dbReference type="Proteomes" id="UP001526426">
    <property type="component" value="Unassembled WGS sequence"/>
</dbReference>
<proteinExistence type="predicted"/>
<feature type="transmembrane region" description="Helical" evidence="1">
    <location>
        <begin position="425"/>
        <end position="445"/>
    </location>
</feature>
<feature type="transmembrane region" description="Helical" evidence="1">
    <location>
        <begin position="21"/>
        <end position="39"/>
    </location>
</feature>
<comment type="caution">
    <text evidence="2">The sequence shown here is derived from an EMBL/GenBank/DDBJ whole genome shotgun (WGS) entry which is preliminary data.</text>
</comment>
<keyword evidence="1" id="KW-0812">Transmembrane</keyword>
<feature type="transmembrane region" description="Helical" evidence="1">
    <location>
        <begin position="372"/>
        <end position="391"/>
    </location>
</feature>